<organism evidence="3 4">
    <name type="scientific">Candidatus Daviesbacteria bacterium RIFCSPHIGHO2_12_FULL_37_11</name>
    <dbReference type="NCBI Taxonomy" id="1797777"/>
    <lineage>
        <taxon>Bacteria</taxon>
        <taxon>Candidatus Daviesiibacteriota</taxon>
    </lineage>
</organism>
<feature type="chain" id="PRO_5009519105" evidence="2">
    <location>
        <begin position="25"/>
        <end position="139"/>
    </location>
</feature>
<name>A0A1F5KBY7_9BACT</name>
<keyword evidence="1" id="KW-1133">Transmembrane helix</keyword>
<keyword evidence="1" id="KW-0472">Membrane</keyword>
<keyword evidence="1" id="KW-0812">Transmembrane</keyword>
<evidence type="ECO:0000313" key="3">
    <source>
        <dbReference type="EMBL" id="OGE38446.1"/>
    </source>
</evidence>
<dbReference type="AlphaFoldDB" id="A0A1F5KBY7"/>
<gene>
    <name evidence="3" type="ORF">A3F00_00470</name>
</gene>
<feature type="transmembrane region" description="Helical" evidence="1">
    <location>
        <begin position="48"/>
        <end position="71"/>
    </location>
</feature>
<feature type="transmembrane region" description="Helical" evidence="1">
    <location>
        <begin position="92"/>
        <end position="116"/>
    </location>
</feature>
<sequence>MKKIAIISLASGFFAFAIFNSALAQVNPNPNNITIANPGVGYTNISDFINAAVRLAFIIALIAVLVMLVWGAIQWIFSGGEKEAVAAARGRIINALIGLAILAVAFAIVSLAGSFLGLDILKPGGFNIPSPDFPTPPLK</sequence>
<accession>A0A1F5KBY7</accession>
<dbReference type="EMBL" id="MFDE01000020">
    <property type="protein sequence ID" value="OGE38446.1"/>
    <property type="molecule type" value="Genomic_DNA"/>
</dbReference>
<feature type="signal peptide" evidence="2">
    <location>
        <begin position="1"/>
        <end position="24"/>
    </location>
</feature>
<evidence type="ECO:0000313" key="4">
    <source>
        <dbReference type="Proteomes" id="UP000176527"/>
    </source>
</evidence>
<reference evidence="3 4" key="1">
    <citation type="journal article" date="2016" name="Nat. Commun.">
        <title>Thousands of microbial genomes shed light on interconnected biogeochemical processes in an aquifer system.</title>
        <authorList>
            <person name="Anantharaman K."/>
            <person name="Brown C.T."/>
            <person name="Hug L.A."/>
            <person name="Sharon I."/>
            <person name="Castelle C.J."/>
            <person name="Probst A.J."/>
            <person name="Thomas B.C."/>
            <person name="Singh A."/>
            <person name="Wilkins M.J."/>
            <person name="Karaoz U."/>
            <person name="Brodie E.L."/>
            <person name="Williams K.H."/>
            <person name="Hubbard S.S."/>
            <person name="Banfield J.F."/>
        </authorList>
    </citation>
    <scope>NUCLEOTIDE SEQUENCE [LARGE SCALE GENOMIC DNA]</scope>
</reference>
<comment type="caution">
    <text evidence="3">The sequence shown here is derived from an EMBL/GenBank/DDBJ whole genome shotgun (WGS) entry which is preliminary data.</text>
</comment>
<dbReference type="Pfam" id="PF18895">
    <property type="entry name" value="T4SS_pilin"/>
    <property type="match status" value="1"/>
</dbReference>
<proteinExistence type="predicted"/>
<protein>
    <submittedName>
        <fullName evidence="3">Uncharacterized protein</fullName>
    </submittedName>
</protein>
<dbReference type="InterPro" id="IPR043993">
    <property type="entry name" value="T4SS_pilin"/>
</dbReference>
<evidence type="ECO:0000256" key="1">
    <source>
        <dbReference type="SAM" id="Phobius"/>
    </source>
</evidence>
<dbReference type="Proteomes" id="UP000176527">
    <property type="component" value="Unassembled WGS sequence"/>
</dbReference>
<evidence type="ECO:0000256" key="2">
    <source>
        <dbReference type="SAM" id="SignalP"/>
    </source>
</evidence>
<keyword evidence="2" id="KW-0732">Signal</keyword>